<dbReference type="Proteomes" id="UP001195483">
    <property type="component" value="Unassembled WGS sequence"/>
</dbReference>
<accession>A0AAE0S9R6</accession>
<reference evidence="2" key="2">
    <citation type="journal article" date="2021" name="Genome Biol. Evol.">
        <title>Developing a high-quality reference genome for a parasitic bivalve with doubly uniparental inheritance (Bivalvia: Unionida).</title>
        <authorList>
            <person name="Smith C.H."/>
        </authorList>
    </citation>
    <scope>NUCLEOTIDE SEQUENCE</scope>
    <source>
        <strain evidence="2">CHS0354</strain>
        <tissue evidence="2">Mantle</tissue>
    </source>
</reference>
<name>A0AAE0S9R6_9BIVA</name>
<reference evidence="2" key="3">
    <citation type="submission" date="2023-05" db="EMBL/GenBank/DDBJ databases">
        <authorList>
            <person name="Smith C.H."/>
        </authorList>
    </citation>
    <scope>NUCLEOTIDE SEQUENCE</scope>
    <source>
        <strain evidence="2">CHS0354</strain>
        <tissue evidence="2">Mantle</tissue>
    </source>
</reference>
<sequence length="82" mass="9430">MHLQYEKYIGREILFNPFRTTVSPRRCLEARTLKITFQEDISYCNANAAHADADKSCHQEQQEQRFSERSHSISGATTVPAV</sequence>
<gene>
    <name evidence="2" type="ORF">CHS0354_007912</name>
</gene>
<feature type="region of interest" description="Disordered" evidence="1">
    <location>
        <begin position="55"/>
        <end position="82"/>
    </location>
</feature>
<dbReference type="AlphaFoldDB" id="A0AAE0S9R6"/>
<protein>
    <submittedName>
        <fullName evidence="2">Uncharacterized protein</fullName>
    </submittedName>
</protein>
<reference evidence="2" key="1">
    <citation type="journal article" date="2021" name="Genome Biol. Evol.">
        <title>A High-Quality Reference Genome for a Parasitic Bivalve with Doubly Uniparental Inheritance (Bivalvia: Unionida).</title>
        <authorList>
            <person name="Smith C.H."/>
        </authorList>
    </citation>
    <scope>NUCLEOTIDE SEQUENCE</scope>
    <source>
        <strain evidence="2">CHS0354</strain>
    </source>
</reference>
<keyword evidence="3" id="KW-1185">Reference proteome</keyword>
<organism evidence="2 3">
    <name type="scientific">Potamilus streckersoni</name>
    <dbReference type="NCBI Taxonomy" id="2493646"/>
    <lineage>
        <taxon>Eukaryota</taxon>
        <taxon>Metazoa</taxon>
        <taxon>Spiralia</taxon>
        <taxon>Lophotrochozoa</taxon>
        <taxon>Mollusca</taxon>
        <taxon>Bivalvia</taxon>
        <taxon>Autobranchia</taxon>
        <taxon>Heteroconchia</taxon>
        <taxon>Palaeoheterodonta</taxon>
        <taxon>Unionida</taxon>
        <taxon>Unionoidea</taxon>
        <taxon>Unionidae</taxon>
        <taxon>Ambleminae</taxon>
        <taxon>Lampsilini</taxon>
        <taxon>Potamilus</taxon>
    </lineage>
</organism>
<evidence type="ECO:0000256" key="1">
    <source>
        <dbReference type="SAM" id="MobiDB-lite"/>
    </source>
</evidence>
<evidence type="ECO:0000313" key="2">
    <source>
        <dbReference type="EMBL" id="KAK3587425.1"/>
    </source>
</evidence>
<proteinExistence type="predicted"/>
<evidence type="ECO:0000313" key="3">
    <source>
        <dbReference type="Proteomes" id="UP001195483"/>
    </source>
</evidence>
<feature type="compositionally biased region" description="Basic and acidic residues" evidence="1">
    <location>
        <begin position="55"/>
        <end position="71"/>
    </location>
</feature>
<feature type="compositionally biased region" description="Polar residues" evidence="1">
    <location>
        <begin position="73"/>
        <end position="82"/>
    </location>
</feature>
<comment type="caution">
    <text evidence="2">The sequence shown here is derived from an EMBL/GenBank/DDBJ whole genome shotgun (WGS) entry which is preliminary data.</text>
</comment>
<dbReference type="EMBL" id="JAEAOA010000534">
    <property type="protein sequence ID" value="KAK3587425.1"/>
    <property type="molecule type" value="Genomic_DNA"/>
</dbReference>